<evidence type="ECO:0000256" key="1">
    <source>
        <dbReference type="SAM" id="Phobius"/>
    </source>
</evidence>
<keyword evidence="1" id="KW-0812">Transmembrane</keyword>
<sequence length="286" mass="30127">MTTSTASPVPVPSTKGSKGRLRIEGHQTFLRAVHAEWVKLRTLPSTWITAVIAVAITVLFGAGAAIGYGTSSEPELMRAAKHMIVAGSAFGQIVSAVLGALIITGEYSSGQIRSSLAAVPSRGRLLAAKTLVASFLAFVVGALSALLSWAVSAPFIKDNAGSLADLEYLGYVWGTGLSFVTITLMALGLGFLMRSTAGSITVVMVLMFVVIIPLAIMAEKWKWASNLPGLLPSKVAQAVADPFSLSHTWGGDGMSFLTHTQAVLVCVAWAVVPLLISWVVFRRRDA</sequence>
<evidence type="ECO:0000313" key="3">
    <source>
        <dbReference type="Proteomes" id="UP000250006"/>
    </source>
</evidence>
<feature type="transmembrane region" description="Helical" evidence="1">
    <location>
        <begin position="171"/>
        <end position="193"/>
    </location>
</feature>
<evidence type="ECO:0000313" key="2">
    <source>
        <dbReference type="EMBL" id="SPT53149.1"/>
    </source>
</evidence>
<feature type="transmembrane region" description="Helical" evidence="1">
    <location>
        <begin position="82"/>
        <end position="105"/>
    </location>
</feature>
<comment type="caution">
    <text evidence="2">The sequence shown here is derived from an EMBL/GenBank/DDBJ whole genome shotgun (WGS) entry which is preliminary data.</text>
</comment>
<dbReference type="Proteomes" id="UP000250006">
    <property type="component" value="Unassembled WGS sequence"/>
</dbReference>
<feature type="transmembrane region" description="Helical" evidence="1">
    <location>
        <begin position="262"/>
        <end position="281"/>
    </location>
</feature>
<feature type="transmembrane region" description="Helical" evidence="1">
    <location>
        <begin position="200"/>
        <end position="218"/>
    </location>
</feature>
<proteinExistence type="predicted"/>
<feature type="transmembrane region" description="Helical" evidence="1">
    <location>
        <begin position="47"/>
        <end position="70"/>
    </location>
</feature>
<gene>
    <name evidence="2" type="ORF">NCTC11535_00809</name>
</gene>
<dbReference type="PANTHER" id="PTHR37305:SF1">
    <property type="entry name" value="MEMBRANE PROTEIN"/>
    <property type="match status" value="1"/>
</dbReference>
<keyword evidence="1" id="KW-0472">Membrane</keyword>
<accession>A0ABY1VM14</accession>
<keyword evidence="1" id="KW-1133">Transmembrane helix</keyword>
<name>A0ABY1VM14_9ACTO</name>
<dbReference type="PANTHER" id="PTHR37305">
    <property type="entry name" value="INTEGRAL MEMBRANE PROTEIN-RELATED"/>
    <property type="match status" value="1"/>
</dbReference>
<dbReference type="EMBL" id="UAPQ01000006">
    <property type="protein sequence ID" value="SPT53149.1"/>
    <property type="molecule type" value="Genomic_DNA"/>
</dbReference>
<feature type="transmembrane region" description="Helical" evidence="1">
    <location>
        <begin position="126"/>
        <end position="151"/>
    </location>
</feature>
<protein>
    <submittedName>
        <fullName evidence="2">ABC-type transport system involved in multi-copper enzyme maturation, permease component</fullName>
    </submittedName>
</protein>
<organism evidence="2 3">
    <name type="scientific">Actinomyces bovis</name>
    <dbReference type="NCBI Taxonomy" id="1658"/>
    <lineage>
        <taxon>Bacteria</taxon>
        <taxon>Bacillati</taxon>
        <taxon>Actinomycetota</taxon>
        <taxon>Actinomycetes</taxon>
        <taxon>Actinomycetales</taxon>
        <taxon>Actinomycetaceae</taxon>
        <taxon>Actinomyces</taxon>
    </lineage>
</organism>
<dbReference type="Pfam" id="PF12730">
    <property type="entry name" value="ABC2_membrane_4"/>
    <property type="match status" value="1"/>
</dbReference>
<reference evidence="2 3" key="1">
    <citation type="submission" date="2018-06" db="EMBL/GenBank/DDBJ databases">
        <authorList>
            <consortium name="Pathogen Informatics"/>
            <person name="Doyle S."/>
        </authorList>
    </citation>
    <scope>NUCLEOTIDE SEQUENCE [LARGE SCALE GENOMIC DNA]</scope>
    <source>
        <strain evidence="2 3">NCTC11535</strain>
    </source>
</reference>
<keyword evidence="3" id="KW-1185">Reference proteome</keyword>
<dbReference type="RefSeq" id="WP_111836128.1">
    <property type="nucleotide sequence ID" value="NZ_UAPQ01000006.1"/>
</dbReference>